<dbReference type="Proteomes" id="UP000294498">
    <property type="component" value="Unassembled WGS sequence"/>
</dbReference>
<comment type="similarity">
    <text evidence="2">Belongs to the NAD(P)-dependent epimerase/dehydratase family. Dihydroflavonol-4-reductase subfamily.</text>
</comment>
<dbReference type="EMBL" id="SODV01000001">
    <property type="protein sequence ID" value="TDX01444.1"/>
    <property type="molecule type" value="Genomic_DNA"/>
</dbReference>
<evidence type="ECO:0000259" key="3">
    <source>
        <dbReference type="Pfam" id="PF01370"/>
    </source>
</evidence>
<proteinExistence type="inferred from homology"/>
<comment type="caution">
    <text evidence="4">The sequence shown here is derived from an EMBL/GenBank/DDBJ whole genome shotgun (WGS) entry which is preliminary data.</text>
</comment>
<dbReference type="PANTHER" id="PTHR10366">
    <property type="entry name" value="NAD DEPENDENT EPIMERASE/DEHYDRATASE"/>
    <property type="match status" value="1"/>
</dbReference>
<organism evidence="4 5">
    <name type="scientific">Dinghuibacter silviterrae</name>
    <dbReference type="NCBI Taxonomy" id="1539049"/>
    <lineage>
        <taxon>Bacteria</taxon>
        <taxon>Pseudomonadati</taxon>
        <taxon>Bacteroidota</taxon>
        <taxon>Chitinophagia</taxon>
        <taxon>Chitinophagales</taxon>
        <taxon>Chitinophagaceae</taxon>
        <taxon>Dinghuibacter</taxon>
    </lineage>
</organism>
<reference evidence="4 5" key="1">
    <citation type="submission" date="2019-03" db="EMBL/GenBank/DDBJ databases">
        <title>Genomic Encyclopedia of Type Strains, Phase IV (KMG-IV): sequencing the most valuable type-strain genomes for metagenomic binning, comparative biology and taxonomic classification.</title>
        <authorList>
            <person name="Goeker M."/>
        </authorList>
    </citation>
    <scope>NUCLEOTIDE SEQUENCE [LARGE SCALE GENOMIC DNA]</scope>
    <source>
        <strain evidence="4 5">DSM 100059</strain>
    </source>
</reference>
<dbReference type="InterPro" id="IPR050425">
    <property type="entry name" value="NAD(P)_dehydrat-like"/>
</dbReference>
<sequence length="345" mass="37661">MDKKETVLVTGGTGFVGVHCILQLLQKGYRVKTTLRTMNRKEEVLDMLRNGGIATPDGLEFVEADLMKDANWDKAVKDCRFVLHVASPMATVIPRDENEVIRPAVDGTLRVLTAAKNAGVKRVVLTSNFGAVGYSHKDPHTVITEEEWSNPHQKGMTAYNRSKILAERAAWDFIRKEGEQMELAVINPVAIFGPTLGRDISGSFAFLTHMLDGSMKSIPQLNMNIADVRDVADLHIRAMTHPGASGQRFLALSGGAMSLPEMAVFLKKEMPGVSQKVSTKVLSNGLVRLAGLFNKQAKAIAPLLGVSRNVSNAKAKKMLDWQPIATNEQAIVASVESMIKFGVLQ</sequence>
<keyword evidence="1" id="KW-0560">Oxidoreductase</keyword>
<protein>
    <submittedName>
        <fullName evidence="4">Nucleoside-diphosphate-sugar epimerase</fullName>
    </submittedName>
</protein>
<dbReference type="FunFam" id="3.40.50.720:FF:000336">
    <property type="entry name" value="Aldehyde reductase"/>
    <property type="match status" value="1"/>
</dbReference>
<dbReference type="Pfam" id="PF01370">
    <property type="entry name" value="Epimerase"/>
    <property type="match status" value="1"/>
</dbReference>
<dbReference type="InterPro" id="IPR001509">
    <property type="entry name" value="Epimerase_deHydtase"/>
</dbReference>
<dbReference type="InterPro" id="IPR036291">
    <property type="entry name" value="NAD(P)-bd_dom_sf"/>
</dbReference>
<accession>A0A4R8DT39</accession>
<name>A0A4R8DT39_9BACT</name>
<dbReference type="OrthoDB" id="9778052at2"/>
<feature type="domain" description="NAD-dependent epimerase/dehydratase" evidence="3">
    <location>
        <begin position="7"/>
        <end position="244"/>
    </location>
</feature>
<keyword evidence="5" id="KW-1185">Reference proteome</keyword>
<evidence type="ECO:0000313" key="4">
    <source>
        <dbReference type="EMBL" id="TDX01444.1"/>
    </source>
</evidence>
<dbReference type="SUPFAM" id="SSF51735">
    <property type="entry name" value="NAD(P)-binding Rossmann-fold domains"/>
    <property type="match status" value="1"/>
</dbReference>
<dbReference type="CDD" id="cd05227">
    <property type="entry name" value="AR_SDR_e"/>
    <property type="match status" value="1"/>
</dbReference>
<gene>
    <name evidence="4" type="ORF">EDB95_2479</name>
</gene>
<evidence type="ECO:0000256" key="1">
    <source>
        <dbReference type="ARBA" id="ARBA00023002"/>
    </source>
</evidence>
<dbReference type="AlphaFoldDB" id="A0A4R8DT39"/>
<dbReference type="PANTHER" id="PTHR10366:SF564">
    <property type="entry name" value="STEROL-4-ALPHA-CARBOXYLATE 3-DEHYDROGENASE, DECARBOXYLATING"/>
    <property type="match status" value="1"/>
</dbReference>
<dbReference type="Gene3D" id="3.40.50.720">
    <property type="entry name" value="NAD(P)-binding Rossmann-like Domain"/>
    <property type="match status" value="1"/>
</dbReference>
<evidence type="ECO:0000313" key="5">
    <source>
        <dbReference type="Proteomes" id="UP000294498"/>
    </source>
</evidence>
<dbReference type="GO" id="GO:0016616">
    <property type="term" value="F:oxidoreductase activity, acting on the CH-OH group of donors, NAD or NADP as acceptor"/>
    <property type="evidence" value="ECO:0007669"/>
    <property type="project" value="TreeGrafter"/>
</dbReference>
<evidence type="ECO:0000256" key="2">
    <source>
        <dbReference type="ARBA" id="ARBA00023445"/>
    </source>
</evidence>
<dbReference type="RefSeq" id="WP_133993976.1">
    <property type="nucleotide sequence ID" value="NZ_SODV01000001.1"/>
</dbReference>